<gene>
    <name evidence="1" type="ORF">NUW58_g7793</name>
</gene>
<sequence length="391" mass="43959">MCNGWKAEMLCGHIEKHFNSPCGKKCSSPKGPTRKLDKLCPRCNPEEAKKKRAARTAELITQFGHKENEAEVQKLTDRAGELNLSMRRGIRDARNIISGNISGNTRSSSDPSSDDSMYITADGKHVIEKQYTLIGGHWAHVTYRRELDEVDPLILLKLQEKRENQLAKERKRKEKKKAKNGESSTSHSRNSHGSPKIPAAVKDAENVKGKGKAAEMAKTIPGFDSPSPSRRGSGLRKTVVAGEQVKRETPGKSEGSINDSLKTHYDKPKAMREWSELWKNRRTQEISREHEPEPAETESSTDAVRPGLKRTELFARVESCDEDTEDESGGSSTKVDTHVKQDTSTNHGKGKEESAIPRNDKYLDIWQKISDEDDKGRRPPRYTRTPVPNRR</sequence>
<keyword evidence="2" id="KW-1185">Reference proteome</keyword>
<name>A0ACC1NFW4_9PEZI</name>
<protein>
    <submittedName>
        <fullName evidence="1">Uncharacterized protein</fullName>
    </submittedName>
</protein>
<organism evidence="1 2">
    <name type="scientific">Xylaria curta</name>
    <dbReference type="NCBI Taxonomy" id="42375"/>
    <lineage>
        <taxon>Eukaryota</taxon>
        <taxon>Fungi</taxon>
        <taxon>Dikarya</taxon>
        <taxon>Ascomycota</taxon>
        <taxon>Pezizomycotina</taxon>
        <taxon>Sordariomycetes</taxon>
        <taxon>Xylariomycetidae</taxon>
        <taxon>Xylariales</taxon>
        <taxon>Xylariaceae</taxon>
        <taxon>Xylaria</taxon>
    </lineage>
</organism>
<dbReference type="EMBL" id="JAPDGR010002130">
    <property type="protein sequence ID" value="KAJ2977496.1"/>
    <property type="molecule type" value="Genomic_DNA"/>
</dbReference>
<accession>A0ACC1NFW4</accession>
<proteinExistence type="predicted"/>
<evidence type="ECO:0000313" key="2">
    <source>
        <dbReference type="Proteomes" id="UP001143856"/>
    </source>
</evidence>
<dbReference type="Proteomes" id="UP001143856">
    <property type="component" value="Unassembled WGS sequence"/>
</dbReference>
<comment type="caution">
    <text evidence="1">The sequence shown here is derived from an EMBL/GenBank/DDBJ whole genome shotgun (WGS) entry which is preliminary data.</text>
</comment>
<reference evidence="1" key="1">
    <citation type="submission" date="2022-10" db="EMBL/GenBank/DDBJ databases">
        <title>Genome Sequence of Xylaria curta.</title>
        <authorList>
            <person name="Buettner E."/>
        </authorList>
    </citation>
    <scope>NUCLEOTIDE SEQUENCE</scope>
    <source>
        <strain evidence="1">Babe10</strain>
    </source>
</reference>
<evidence type="ECO:0000313" key="1">
    <source>
        <dbReference type="EMBL" id="KAJ2977496.1"/>
    </source>
</evidence>